<dbReference type="Gene3D" id="3.30.200.20">
    <property type="entry name" value="Phosphorylase Kinase, domain 1"/>
    <property type="match status" value="1"/>
</dbReference>
<dbReference type="AlphaFoldDB" id="A0A1W0A533"/>
<dbReference type="EC" id="2.7.11.1" evidence="2"/>
<evidence type="ECO:0000256" key="11">
    <source>
        <dbReference type="ARBA" id="ARBA00024334"/>
    </source>
</evidence>
<dbReference type="Proteomes" id="UP000243217">
    <property type="component" value="Unassembled WGS sequence"/>
</dbReference>
<feature type="domain" description="Protein kinase" evidence="16">
    <location>
        <begin position="40"/>
        <end position="287"/>
    </location>
</feature>
<evidence type="ECO:0000256" key="5">
    <source>
        <dbReference type="ARBA" id="ARBA00022723"/>
    </source>
</evidence>
<dbReference type="GO" id="GO:0004674">
    <property type="term" value="F:protein serine/threonine kinase activity"/>
    <property type="evidence" value="ECO:0007669"/>
    <property type="project" value="UniProtKB-KW"/>
</dbReference>
<dbReference type="GO" id="GO:0005524">
    <property type="term" value="F:ATP binding"/>
    <property type="evidence" value="ECO:0007669"/>
    <property type="project" value="UniProtKB-UniRule"/>
</dbReference>
<dbReference type="InterPro" id="IPR000719">
    <property type="entry name" value="Prot_kinase_dom"/>
</dbReference>
<dbReference type="InterPro" id="IPR008271">
    <property type="entry name" value="Ser/Thr_kinase_AS"/>
</dbReference>
<evidence type="ECO:0000256" key="7">
    <source>
        <dbReference type="ARBA" id="ARBA00022741"/>
    </source>
</evidence>
<keyword evidence="9" id="KW-0106">Calcium</keyword>
<keyword evidence="4" id="KW-0808">Transferase</keyword>
<feature type="binding site" evidence="14">
    <location>
        <position position="69"/>
    </location>
    <ligand>
        <name>ATP</name>
        <dbReference type="ChEBI" id="CHEBI:30616"/>
    </ligand>
</feature>
<dbReference type="SUPFAM" id="SSF56112">
    <property type="entry name" value="Protein kinase-like (PK-like)"/>
    <property type="match status" value="1"/>
</dbReference>
<dbReference type="InterPro" id="IPR017441">
    <property type="entry name" value="Protein_kinase_ATP_BS"/>
</dbReference>
<sequence length="287" mass="32791">MQQESNITNVSTKDAVRVQVDPDTQQLTLLGPISGFADEFTLGRELGRGAFSVVREAVENQSGQRYAVKCVDKSKMKAVDYNSMAFEVNTLKKLKHPNIIKFYDVYQDENYFYLVTEFMEGGELFDRIVEKEYYTQHDAKEVVKILLKTIKYCHDNGIAHRDLKPENILLTSKTDDASIKVGDFGLAVTHHNTNSLTTRCGSPIYTAPEILENDNRPYGKECDIWSIGVITFMLLSGSPPFYSDNLAELYQQIKKGKYRFDEYYWGHVSADAKHLISRMLVVDPNQR</sequence>
<evidence type="ECO:0000313" key="18">
    <source>
        <dbReference type="Proteomes" id="UP000243217"/>
    </source>
</evidence>
<dbReference type="CDD" id="cd05117">
    <property type="entry name" value="STKc_CAMK"/>
    <property type="match status" value="1"/>
</dbReference>
<evidence type="ECO:0000256" key="12">
    <source>
        <dbReference type="ARBA" id="ARBA00047899"/>
    </source>
</evidence>
<dbReference type="PROSITE" id="PS50011">
    <property type="entry name" value="PROTEIN_KINASE_DOM"/>
    <property type="match status" value="1"/>
</dbReference>
<evidence type="ECO:0000256" key="1">
    <source>
        <dbReference type="ARBA" id="ARBA00001946"/>
    </source>
</evidence>
<evidence type="ECO:0000256" key="8">
    <source>
        <dbReference type="ARBA" id="ARBA00022777"/>
    </source>
</evidence>
<name>A0A1W0A533_9STRA</name>
<dbReference type="FunFam" id="1.10.510.10:FF:000571">
    <property type="entry name" value="Maternal embryonic leucine zipper kinase"/>
    <property type="match status" value="1"/>
</dbReference>
<evidence type="ECO:0000256" key="2">
    <source>
        <dbReference type="ARBA" id="ARBA00012513"/>
    </source>
</evidence>
<comment type="similarity">
    <text evidence="11">Belongs to the protein kinase superfamily. Ser/Thr protein kinase family. CDPK subfamily.</text>
</comment>
<keyword evidence="18" id="KW-1185">Reference proteome</keyword>
<dbReference type="InterPro" id="IPR011009">
    <property type="entry name" value="Kinase-like_dom_sf"/>
</dbReference>
<keyword evidence="10 14" id="KW-0067">ATP-binding</keyword>
<keyword evidence="3 15" id="KW-0723">Serine/threonine-protein kinase</keyword>
<keyword evidence="7 14" id="KW-0547">Nucleotide-binding</keyword>
<evidence type="ECO:0000256" key="14">
    <source>
        <dbReference type="PROSITE-ProRule" id="PRU10141"/>
    </source>
</evidence>
<keyword evidence="5" id="KW-0479">Metal-binding</keyword>
<reference evidence="17 18" key="1">
    <citation type="journal article" date="2014" name="Genome Biol. Evol.">
        <title>The secreted proteins of Achlya hypogyna and Thraustotheca clavata identify the ancestral oomycete secretome and reveal gene acquisitions by horizontal gene transfer.</title>
        <authorList>
            <person name="Misner I."/>
            <person name="Blouin N."/>
            <person name="Leonard G."/>
            <person name="Richards T.A."/>
            <person name="Lane C.E."/>
        </authorList>
    </citation>
    <scope>NUCLEOTIDE SEQUENCE [LARGE SCALE GENOMIC DNA]</scope>
    <source>
        <strain evidence="17 18">ATCC 34112</strain>
    </source>
</reference>
<organism evidence="17 18">
    <name type="scientific">Thraustotheca clavata</name>
    <dbReference type="NCBI Taxonomy" id="74557"/>
    <lineage>
        <taxon>Eukaryota</taxon>
        <taxon>Sar</taxon>
        <taxon>Stramenopiles</taxon>
        <taxon>Oomycota</taxon>
        <taxon>Saprolegniomycetes</taxon>
        <taxon>Saprolegniales</taxon>
        <taxon>Achlyaceae</taxon>
        <taxon>Thraustotheca</taxon>
    </lineage>
</organism>
<proteinExistence type="inferred from homology"/>
<dbReference type="Gene3D" id="1.10.510.10">
    <property type="entry name" value="Transferase(Phosphotransferase) domain 1"/>
    <property type="match status" value="1"/>
</dbReference>
<comment type="catalytic activity">
    <reaction evidence="12">
        <text>L-threonyl-[protein] + ATP = O-phospho-L-threonyl-[protein] + ADP + H(+)</text>
        <dbReference type="Rhea" id="RHEA:46608"/>
        <dbReference type="Rhea" id="RHEA-COMP:11060"/>
        <dbReference type="Rhea" id="RHEA-COMP:11605"/>
        <dbReference type="ChEBI" id="CHEBI:15378"/>
        <dbReference type="ChEBI" id="CHEBI:30013"/>
        <dbReference type="ChEBI" id="CHEBI:30616"/>
        <dbReference type="ChEBI" id="CHEBI:61977"/>
        <dbReference type="ChEBI" id="CHEBI:456216"/>
        <dbReference type="EC" id="2.7.11.1"/>
    </reaction>
</comment>
<keyword evidence="8 17" id="KW-0418">Kinase</keyword>
<dbReference type="PROSITE" id="PS00108">
    <property type="entry name" value="PROTEIN_KINASE_ST"/>
    <property type="match status" value="1"/>
</dbReference>
<evidence type="ECO:0000256" key="3">
    <source>
        <dbReference type="ARBA" id="ARBA00022527"/>
    </source>
</evidence>
<dbReference type="SMART" id="SM00220">
    <property type="entry name" value="S_TKc"/>
    <property type="match status" value="1"/>
</dbReference>
<gene>
    <name evidence="17" type="ORF">THRCLA_02461</name>
</gene>
<dbReference type="Pfam" id="PF00069">
    <property type="entry name" value="Pkinase"/>
    <property type="match status" value="1"/>
</dbReference>
<dbReference type="OrthoDB" id="193931at2759"/>
<comment type="cofactor">
    <cofactor evidence="1">
        <name>Mg(2+)</name>
        <dbReference type="ChEBI" id="CHEBI:18420"/>
    </cofactor>
</comment>
<comment type="caution">
    <text evidence="17">The sequence shown here is derived from an EMBL/GenBank/DDBJ whole genome shotgun (WGS) entry which is preliminary data.</text>
</comment>
<comment type="catalytic activity">
    <reaction evidence="13">
        <text>L-seryl-[protein] + ATP = O-phospho-L-seryl-[protein] + ADP + H(+)</text>
        <dbReference type="Rhea" id="RHEA:17989"/>
        <dbReference type="Rhea" id="RHEA-COMP:9863"/>
        <dbReference type="Rhea" id="RHEA-COMP:11604"/>
        <dbReference type="ChEBI" id="CHEBI:15378"/>
        <dbReference type="ChEBI" id="CHEBI:29999"/>
        <dbReference type="ChEBI" id="CHEBI:30616"/>
        <dbReference type="ChEBI" id="CHEBI:83421"/>
        <dbReference type="ChEBI" id="CHEBI:456216"/>
        <dbReference type="EC" id="2.7.11.1"/>
    </reaction>
</comment>
<evidence type="ECO:0000256" key="15">
    <source>
        <dbReference type="RuleBase" id="RU000304"/>
    </source>
</evidence>
<evidence type="ECO:0000256" key="9">
    <source>
        <dbReference type="ARBA" id="ARBA00022837"/>
    </source>
</evidence>
<dbReference type="PROSITE" id="PS00107">
    <property type="entry name" value="PROTEIN_KINASE_ATP"/>
    <property type="match status" value="1"/>
</dbReference>
<dbReference type="EMBL" id="JNBS01000460">
    <property type="protein sequence ID" value="OQS05393.1"/>
    <property type="molecule type" value="Genomic_DNA"/>
</dbReference>
<dbReference type="STRING" id="74557.A0A1W0A533"/>
<evidence type="ECO:0000256" key="13">
    <source>
        <dbReference type="ARBA" id="ARBA00048679"/>
    </source>
</evidence>
<evidence type="ECO:0000256" key="6">
    <source>
        <dbReference type="ARBA" id="ARBA00022737"/>
    </source>
</evidence>
<accession>A0A1W0A533</accession>
<dbReference type="FunFam" id="3.30.200.20:FF:000315">
    <property type="entry name" value="Calcium-dependent protein kinase 3"/>
    <property type="match status" value="1"/>
</dbReference>
<evidence type="ECO:0000259" key="16">
    <source>
        <dbReference type="PROSITE" id="PS50011"/>
    </source>
</evidence>
<dbReference type="PIRSF" id="PIRSF000654">
    <property type="entry name" value="Integrin-linked_kinase"/>
    <property type="match status" value="1"/>
</dbReference>
<evidence type="ECO:0000256" key="10">
    <source>
        <dbReference type="ARBA" id="ARBA00022840"/>
    </source>
</evidence>
<dbReference type="GO" id="GO:0046872">
    <property type="term" value="F:metal ion binding"/>
    <property type="evidence" value="ECO:0007669"/>
    <property type="project" value="UniProtKB-KW"/>
</dbReference>
<protein>
    <recommendedName>
        <fullName evidence="2">non-specific serine/threonine protein kinase</fullName>
        <ecNumber evidence="2">2.7.11.1</ecNumber>
    </recommendedName>
</protein>
<evidence type="ECO:0000313" key="17">
    <source>
        <dbReference type="EMBL" id="OQS05393.1"/>
    </source>
</evidence>
<dbReference type="PANTHER" id="PTHR24347">
    <property type="entry name" value="SERINE/THREONINE-PROTEIN KINASE"/>
    <property type="match status" value="1"/>
</dbReference>
<evidence type="ECO:0000256" key="4">
    <source>
        <dbReference type="ARBA" id="ARBA00022679"/>
    </source>
</evidence>
<keyword evidence="6" id="KW-0677">Repeat</keyword>